<sequence length="59" mass="6648">MTQEAKVCEAPASSGGWLSWRRLVPAVTPYLCVNDHRPLQVYRRRSGRNSTIQCLVMAS</sequence>
<protein>
    <submittedName>
        <fullName evidence="1">Uncharacterized protein</fullName>
    </submittedName>
</protein>
<keyword evidence="2" id="KW-1185">Reference proteome</keyword>
<dbReference type="Proteomes" id="UP000324222">
    <property type="component" value="Unassembled WGS sequence"/>
</dbReference>
<reference evidence="1 2" key="1">
    <citation type="submission" date="2019-05" db="EMBL/GenBank/DDBJ databases">
        <title>Another draft genome of Portunus trituberculatus and its Hox gene families provides insights of decapod evolution.</title>
        <authorList>
            <person name="Jeong J.-H."/>
            <person name="Song I."/>
            <person name="Kim S."/>
            <person name="Choi T."/>
            <person name="Kim D."/>
            <person name="Ryu S."/>
            <person name="Kim W."/>
        </authorList>
    </citation>
    <scope>NUCLEOTIDE SEQUENCE [LARGE SCALE GENOMIC DNA]</scope>
    <source>
        <tissue evidence="1">Muscle</tissue>
    </source>
</reference>
<dbReference type="EMBL" id="VSRR010002001">
    <property type="protein sequence ID" value="MPC29013.1"/>
    <property type="molecule type" value="Genomic_DNA"/>
</dbReference>
<evidence type="ECO:0000313" key="2">
    <source>
        <dbReference type="Proteomes" id="UP000324222"/>
    </source>
</evidence>
<accession>A0A5B7E744</accession>
<gene>
    <name evidence="1" type="ORF">E2C01_022229</name>
</gene>
<evidence type="ECO:0000313" key="1">
    <source>
        <dbReference type="EMBL" id="MPC29013.1"/>
    </source>
</evidence>
<proteinExistence type="predicted"/>
<name>A0A5B7E744_PORTR</name>
<dbReference type="AlphaFoldDB" id="A0A5B7E744"/>
<organism evidence="1 2">
    <name type="scientific">Portunus trituberculatus</name>
    <name type="common">Swimming crab</name>
    <name type="synonym">Neptunus trituberculatus</name>
    <dbReference type="NCBI Taxonomy" id="210409"/>
    <lineage>
        <taxon>Eukaryota</taxon>
        <taxon>Metazoa</taxon>
        <taxon>Ecdysozoa</taxon>
        <taxon>Arthropoda</taxon>
        <taxon>Crustacea</taxon>
        <taxon>Multicrustacea</taxon>
        <taxon>Malacostraca</taxon>
        <taxon>Eumalacostraca</taxon>
        <taxon>Eucarida</taxon>
        <taxon>Decapoda</taxon>
        <taxon>Pleocyemata</taxon>
        <taxon>Brachyura</taxon>
        <taxon>Eubrachyura</taxon>
        <taxon>Portunoidea</taxon>
        <taxon>Portunidae</taxon>
        <taxon>Portuninae</taxon>
        <taxon>Portunus</taxon>
    </lineage>
</organism>
<comment type="caution">
    <text evidence="1">The sequence shown here is derived from an EMBL/GenBank/DDBJ whole genome shotgun (WGS) entry which is preliminary data.</text>
</comment>